<gene>
    <name evidence="4" type="ORF">P167DRAFT_487151</name>
</gene>
<evidence type="ECO:0000256" key="3">
    <source>
        <dbReference type="SAM" id="MobiDB-lite"/>
    </source>
</evidence>
<keyword evidence="1" id="KW-0853">WD repeat</keyword>
<dbReference type="EMBL" id="ML119125">
    <property type="protein sequence ID" value="RPB13072.1"/>
    <property type="molecule type" value="Genomic_DNA"/>
</dbReference>
<name>A0A3N4KUY1_9PEZI</name>
<feature type="compositionally biased region" description="Polar residues" evidence="3">
    <location>
        <begin position="29"/>
        <end position="48"/>
    </location>
</feature>
<organism evidence="4 5">
    <name type="scientific">Morchella conica CCBAS932</name>
    <dbReference type="NCBI Taxonomy" id="1392247"/>
    <lineage>
        <taxon>Eukaryota</taxon>
        <taxon>Fungi</taxon>
        <taxon>Dikarya</taxon>
        <taxon>Ascomycota</taxon>
        <taxon>Pezizomycotina</taxon>
        <taxon>Pezizomycetes</taxon>
        <taxon>Pezizales</taxon>
        <taxon>Morchellaceae</taxon>
        <taxon>Morchella</taxon>
    </lineage>
</organism>
<dbReference type="PANTHER" id="PTHR19918:SF5">
    <property type="entry name" value="MEIOSIS-SPECIFIC APC_C ACTIVATOR PROTEIN AMA1"/>
    <property type="match status" value="1"/>
</dbReference>
<dbReference type="SMART" id="SM00320">
    <property type="entry name" value="WD40"/>
    <property type="match status" value="3"/>
</dbReference>
<dbReference type="GO" id="GO:0031145">
    <property type="term" value="P:anaphase-promoting complex-dependent catabolic process"/>
    <property type="evidence" value="ECO:0007669"/>
    <property type="project" value="TreeGrafter"/>
</dbReference>
<proteinExistence type="predicted"/>
<dbReference type="SUPFAM" id="SSF50978">
    <property type="entry name" value="WD40 repeat-like"/>
    <property type="match status" value="1"/>
</dbReference>
<evidence type="ECO:0000313" key="4">
    <source>
        <dbReference type="EMBL" id="RPB13072.1"/>
    </source>
</evidence>
<feature type="region of interest" description="Disordered" evidence="3">
    <location>
        <begin position="19"/>
        <end position="51"/>
    </location>
</feature>
<dbReference type="GO" id="GO:0005680">
    <property type="term" value="C:anaphase-promoting complex"/>
    <property type="evidence" value="ECO:0007669"/>
    <property type="project" value="TreeGrafter"/>
</dbReference>
<keyword evidence="2" id="KW-0677">Repeat</keyword>
<keyword evidence="5" id="KW-1185">Reference proteome</keyword>
<feature type="region of interest" description="Disordered" evidence="3">
    <location>
        <begin position="524"/>
        <end position="548"/>
    </location>
</feature>
<dbReference type="InParanoid" id="A0A3N4KUY1"/>
<dbReference type="STRING" id="1392247.A0A3N4KUY1"/>
<dbReference type="Pfam" id="PF00400">
    <property type="entry name" value="WD40"/>
    <property type="match status" value="1"/>
</dbReference>
<dbReference type="InterPro" id="IPR036322">
    <property type="entry name" value="WD40_repeat_dom_sf"/>
</dbReference>
<dbReference type="InterPro" id="IPR033010">
    <property type="entry name" value="Cdc20/Fizzy"/>
</dbReference>
<sequence>MNCPTHLLSSEERLLRRSVGTAVRGRSASPDTRNISASVRISPGSSNPFRPGINRRISAGAVGIFGIGIGAAPRRQEPIPRGREVHINVFGDKATPEAEMEKHERRLSAALGVDRSARVLSFTRENEPRKDGMVRKGGVLGIIPTVYLKTFSKFNLTGDSTPQSSPCRKAQKRTVPTTPFRVLDAPGLRDDYYCSLIAYSPHTHSLAVGLHSDVYSWTEAGGARPFEPWSTSHVTSLAFSSSQGGNNILAIGRIDGSLSLWNPIELTPRIERPHNAGVACLAWKPVLSHRPLAFFHPYGTGDRSRPSSAIIETEELLVGDEFGNVYYYSIQWNGKREQLGQRVSNATITLLKRIVVHSQQICGLAWSGDGEQFATGGNDNAACLFDTSEVVNRRRDSSGGENMIEGGEKYKWLHGAAVKAIAFCPWQKSLIATGGGSNDRCIHFFHTFSGAALATINVSAQVTSLLWSVNHREIAATFGYANPDHPIRIAVFSWPECKQVVQIPWQEDMRALYAVAYPGGPNDSPSSFASDTATTNASNMGRTESGNDDADILREEFGVIGRNIGFPRWPGRNRPKSEGCIVVAASDETVRFHEVWSETRRGVLGWRGVLGGSDILEGLEGIEKDGGEMIR</sequence>
<dbReference type="PANTHER" id="PTHR19918">
    <property type="entry name" value="CELL DIVISION CYCLE 20 CDC20 FIZZY -RELATED"/>
    <property type="match status" value="1"/>
</dbReference>
<dbReference type="InterPro" id="IPR001680">
    <property type="entry name" value="WD40_rpt"/>
</dbReference>
<dbReference type="Gene3D" id="2.130.10.10">
    <property type="entry name" value="YVTN repeat-like/Quinoprotein amine dehydrogenase"/>
    <property type="match status" value="1"/>
</dbReference>
<dbReference type="Proteomes" id="UP000277580">
    <property type="component" value="Unassembled WGS sequence"/>
</dbReference>
<evidence type="ECO:0000256" key="1">
    <source>
        <dbReference type="ARBA" id="ARBA00022574"/>
    </source>
</evidence>
<protein>
    <submittedName>
        <fullName evidence="4">WD40 repeat-like protein</fullName>
    </submittedName>
</protein>
<accession>A0A3N4KUY1</accession>
<dbReference type="InterPro" id="IPR015943">
    <property type="entry name" value="WD40/YVTN_repeat-like_dom_sf"/>
</dbReference>
<dbReference type="GO" id="GO:0010997">
    <property type="term" value="F:anaphase-promoting complex binding"/>
    <property type="evidence" value="ECO:0007669"/>
    <property type="project" value="InterPro"/>
</dbReference>
<dbReference type="AlphaFoldDB" id="A0A3N4KUY1"/>
<dbReference type="GO" id="GO:1905786">
    <property type="term" value="P:positive regulation of anaphase-promoting complex-dependent catabolic process"/>
    <property type="evidence" value="ECO:0007669"/>
    <property type="project" value="TreeGrafter"/>
</dbReference>
<feature type="compositionally biased region" description="Polar residues" evidence="3">
    <location>
        <begin position="524"/>
        <end position="544"/>
    </location>
</feature>
<dbReference type="FunCoup" id="A0A3N4KUY1">
    <property type="interactions" value="144"/>
</dbReference>
<reference evidence="4 5" key="1">
    <citation type="journal article" date="2018" name="Nat. Ecol. Evol.">
        <title>Pezizomycetes genomes reveal the molecular basis of ectomycorrhizal truffle lifestyle.</title>
        <authorList>
            <person name="Murat C."/>
            <person name="Payen T."/>
            <person name="Noel B."/>
            <person name="Kuo A."/>
            <person name="Morin E."/>
            <person name="Chen J."/>
            <person name="Kohler A."/>
            <person name="Krizsan K."/>
            <person name="Balestrini R."/>
            <person name="Da Silva C."/>
            <person name="Montanini B."/>
            <person name="Hainaut M."/>
            <person name="Levati E."/>
            <person name="Barry K.W."/>
            <person name="Belfiori B."/>
            <person name="Cichocki N."/>
            <person name="Clum A."/>
            <person name="Dockter R.B."/>
            <person name="Fauchery L."/>
            <person name="Guy J."/>
            <person name="Iotti M."/>
            <person name="Le Tacon F."/>
            <person name="Lindquist E.A."/>
            <person name="Lipzen A."/>
            <person name="Malagnac F."/>
            <person name="Mello A."/>
            <person name="Molinier V."/>
            <person name="Miyauchi S."/>
            <person name="Poulain J."/>
            <person name="Riccioni C."/>
            <person name="Rubini A."/>
            <person name="Sitrit Y."/>
            <person name="Splivallo R."/>
            <person name="Traeger S."/>
            <person name="Wang M."/>
            <person name="Zifcakova L."/>
            <person name="Wipf D."/>
            <person name="Zambonelli A."/>
            <person name="Paolocci F."/>
            <person name="Nowrousian M."/>
            <person name="Ottonello S."/>
            <person name="Baldrian P."/>
            <person name="Spatafora J.W."/>
            <person name="Henrissat B."/>
            <person name="Nagy L.G."/>
            <person name="Aury J.M."/>
            <person name="Wincker P."/>
            <person name="Grigoriev I.V."/>
            <person name="Bonfante P."/>
            <person name="Martin F.M."/>
        </authorList>
    </citation>
    <scope>NUCLEOTIDE SEQUENCE [LARGE SCALE GENOMIC DNA]</scope>
    <source>
        <strain evidence="4 5">CCBAS932</strain>
    </source>
</reference>
<evidence type="ECO:0000256" key="2">
    <source>
        <dbReference type="ARBA" id="ARBA00022737"/>
    </source>
</evidence>
<dbReference type="OrthoDB" id="10263272at2759"/>
<dbReference type="GO" id="GO:1990757">
    <property type="term" value="F:ubiquitin ligase activator activity"/>
    <property type="evidence" value="ECO:0007669"/>
    <property type="project" value="TreeGrafter"/>
</dbReference>
<evidence type="ECO:0000313" key="5">
    <source>
        <dbReference type="Proteomes" id="UP000277580"/>
    </source>
</evidence>